<dbReference type="Proteomes" id="UP000050343">
    <property type="component" value="Unassembled WGS sequence"/>
</dbReference>
<name>A0A1V9GSB1_9XANT</name>
<organism evidence="1 2">
    <name type="scientific">Xanthomonas phaseoli pv. syngonii LMG 9055</name>
    <dbReference type="NCBI Taxonomy" id="1437878"/>
    <lineage>
        <taxon>Bacteria</taxon>
        <taxon>Pseudomonadati</taxon>
        <taxon>Pseudomonadota</taxon>
        <taxon>Gammaproteobacteria</taxon>
        <taxon>Lysobacterales</taxon>
        <taxon>Lysobacteraceae</taxon>
        <taxon>Xanthomonas</taxon>
    </lineage>
</organism>
<proteinExistence type="predicted"/>
<protein>
    <submittedName>
        <fullName evidence="1">Uncharacterized protein</fullName>
    </submittedName>
</protein>
<comment type="caution">
    <text evidence="1">The sequence shown here is derived from an EMBL/GenBank/DDBJ whole genome shotgun (WGS) entry which is preliminary data.</text>
</comment>
<dbReference type="AlphaFoldDB" id="A0A1V9GSB1"/>
<dbReference type="EMBL" id="JPUO02000223">
    <property type="protein sequence ID" value="OQP73540.1"/>
    <property type="molecule type" value="Genomic_DNA"/>
</dbReference>
<evidence type="ECO:0000313" key="1">
    <source>
        <dbReference type="EMBL" id="OQP73540.1"/>
    </source>
</evidence>
<reference evidence="1 2" key="1">
    <citation type="journal article" date="2016" name="Plant Pathol.">
        <title>Genetic characterization of strains named as Xanthomonas axonopodis pv. dieffenbachiae leads to a taxonomic revision of the X. axonopodis species complex.</title>
        <authorList>
            <person name="Constantin E.C."/>
            <person name="Cleenwerck I."/>
            <person name="Maes M."/>
            <person name="Baeyen S."/>
            <person name="Van Malderghem C."/>
            <person name="De Vos P."/>
            <person name="Cottyn B."/>
        </authorList>
    </citation>
    <scope>NUCLEOTIDE SEQUENCE [LARGE SCALE GENOMIC DNA]</scope>
    <source>
        <strain evidence="2">LMG9055</strain>
    </source>
</reference>
<evidence type="ECO:0000313" key="2">
    <source>
        <dbReference type="Proteomes" id="UP000050343"/>
    </source>
</evidence>
<sequence length="66" mass="6838">MLIQLEHYVKFSLRYEIDGVGAVREKPCDAGGGGGKASRSALFEGEGESLRDGDSDSAACSVMGVG</sequence>
<accession>A0A1V9GSB1</accession>
<gene>
    <name evidence="1" type="ORF">IA54_013445</name>
</gene>
<reference evidence="1 2" key="2">
    <citation type="journal article" date="2017" name="Plant Pathol.">
        <title>Pathogenicity and virulence gene content of Xanthomonas strains infecting Araceae, formerly known as Xanthomonas axonopodis pv. dieffenbachiae.</title>
        <authorList>
            <person name="Constantin E.C."/>
            <person name="Haegeman A."/>
            <person name="Van Vaerenbergh J."/>
            <person name="Baeyen S."/>
            <person name="Van Malderghem C."/>
            <person name="Maes M."/>
            <person name="Cottyn B."/>
        </authorList>
    </citation>
    <scope>NUCLEOTIDE SEQUENCE [LARGE SCALE GENOMIC DNA]</scope>
    <source>
        <strain evidence="2">LMG9055</strain>
    </source>
</reference>